<name>A0A4U6R4Q5_9GAMM</name>
<keyword evidence="3" id="KW-1185">Reference proteome</keyword>
<accession>A0A4U6R4Q5</accession>
<dbReference type="PANTHER" id="PTHR43667:SF2">
    <property type="entry name" value="FATTY ACID C-METHYL TRANSFERASE"/>
    <property type="match status" value="1"/>
</dbReference>
<proteinExistence type="predicted"/>
<dbReference type="RefSeq" id="WP_137434685.1">
    <property type="nucleotide sequence ID" value="NZ_JANRHC010000005.1"/>
</dbReference>
<feature type="domain" description="Methyltransferase type 11" evidence="1">
    <location>
        <begin position="124"/>
        <end position="218"/>
    </location>
</feature>
<dbReference type="AlphaFoldDB" id="A0A4U6R4Q5"/>
<dbReference type="Pfam" id="PF08241">
    <property type="entry name" value="Methyltransf_11"/>
    <property type="match status" value="1"/>
</dbReference>
<dbReference type="GO" id="GO:0008757">
    <property type="term" value="F:S-adenosylmethionine-dependent methyltransferase activity"/>
    <property type="evidence" value="ECO:0007669"/>
    <property type="project" value="InterPro"/>
</dbReference>
<dbReference type="Gene3D" id="2.20.25.10">
    <property type="match status" value="1"/>
</dbReference>
<comment type="caution">
    <text evidence="2">The sequence shown here is derived from an EMBL/GenBank/DDBJ whole genome shotgun (WGS) entry which is preliminary data.</text>
</comment>
<keyword evidence="2" id="KW-0489">Methyltransferase</keyword>
<dbReference type="InterPro" id="IPR013216">
    <property type="entry name" value="Methyltransf_11"/>
</dbReference>
<dbReference type="InterPro" id="IPR050723">
    <property type="entry name" value="CFA/CMAS"/>
</dbReference>
<dbReference type="Proteomes" id="UP000308488">
    <property type="component" value="Unassembled WGS sequence"/>
</dbReference>
<dbReference type="OrthoDB" id="9760689at2"/>
<dbReference type="GO" id="GO:0032259">
    <property type="term" value="P:methylation"/>
    <property type="evidence" value="ECO:0007669"/>
    <property type="project" value="UniProtKB-KW"/>
</dbReference>
<organism evidence="2 3">
    <name type="scientific">Marinobacter panjinensis</name>
    <dbReference type="NCBI Taxonomy" id="2576384"/>
    <lineage>
        <taxon>Bacteria</taxon>
        <taxon>Pseudomonadati</taxon>
        <taxon>Pseudomonadota</taxon>
        <taxon>Gammaproteobacteria</taxon>
        <taxon>Pseudomonadales</taxon>
        <taxon>Marinobacteraceae</taxon>
        <taxon>Marinobacter</taxon>
    </lineage>
</organism>
<sequence>MHNLLATLWCCPSCRGSLGQINEDLHCEACQTKYPVVHGIPDLRVAMDSWIDLNEDRTRALEAADRVCREGLEATIRHIFRSSRGMSESQADYRTRQILAGVEKCQSQCSDWLKSAVESDGVILEIGCGPGQMLAAAATRGCEVAGVDVSMEWLVIARHLVERYGGRPNLAAGFAEQLPLTDDSVEAIISLDVIEHVGDQEAYAKELGRVLNSGGFFALSTPNRYSLSPEPHVNVWGVGYLPRSLQARYVKLVKNQSYAFTRLLSVRETRKLFSKARGFDSRIVFPGIPEHELSSFTKNRKRLARIYNRLVEIRLVKVFLPFFGAYYRVCGNLRH</sequence>
<keyword evidence="2" id="KW-0808">Transferase</keyword>
<dbReference type="Gene3D" id="3.40.50.150">
    <property type="entry name" value="Vaccinia Virus protein VP39"/>
    <property type="match status" value="1"/>
</dbReference>
<evidence type="ECO:0000259" key="1">
    <source>
        <dbReference type="Pfam" id="PF08241"/>
    </source>
</evidence>
<reference evidence="2 3" key="1">
    <citation type="submission" date="2019-05" db="EMBL/GenBank/DDBJ databases">
        <title>Marinobacter panjinensis sp. nov., a moderately halophilic bacterium isolated from sea tidal flat environment.</title>
        <authorList>
            <person name="Yang W."/>
            <person name="An M."/>
            <person name="He W."/>
            <person name="Luo X."/>
            <person name="Zhu L."/>
            <person name="Chen G."/>
            <person name="Zhang Y."/>
            <person name="Wang Y."/>
        </authorList>
    </citation>
    <scope>NUCLEOTIDE SEQUENCE [LARGE SCALE GENOMIC DNA]</scope>
    <source>
        <strain evidence="2 3">PJ-16</strain>
    </source>
</reference>
<dbReference type="SUPFAM" id="SSF158997">
    <property type="entry name" value="Trm112p-like"/>
    <property type="match status" value="1"/>
</dbReference>
<dbReference type="PANTHER" id="PTHR43667">
    <property type="entry name" value="CYCLOPROPANE-FATTY-ACYL-PHOSPHOLIPID SYNTHASE"/>
    <property type="match status" value="1"/>
</dbReference>
<gene>
    <name evidence="2" type="ORF">FDP08_03770</name>
</gene>
<evidence type="ECO:0000313" key="2">
    <source>
        <dbReference type="EMBL" id="TKV67266.1"/>
    </source>
</evidence>
<dbReference type="EMBL" id="SZYH01000001">
    <property type="protein sequence ID" value="TKV67266.1"/>
    <property type="molecule type" value="Genomic_DNA"/>
</dbReference>
<protein>
    <submittedName>
        <fullName evidence="2">Methyltransferase domain-containing protein</fullName>
    </submittedName>
</protein>
<dbReference type="SUPFAM" id="SSF53335">
    <property type="entry name" value="S-adenosyl-L-methionine-dependent methyltransferases"/>
    <property type="match status" value="1"/>
</dbReference>
<evidence type="ECO:0000313" key="3">
    <source>
        <dbReference type="Proteomes" id="UP000308488"/>
    </source>
</evidence>
<dbReference type="InterPro" id="IPR029063">
    <property type="entry name" value="SAM-dependent_MTases_sf"/>
</dbReference>
<dbReference type="CDD" id="cd02440">
    <property type="entry name" value="AdoMet_MTases"/>
    <property type="match status" value="1"/>
</dbReference>